<keyword evidence="1" id="KW-0472">Membrane</keyword>
<protein>
    <submittedName>
        <fullName evidence="2">Uncharacterized protein</fullName>
    </submittedName>
</protein>
<keyword evidence="3" id="KW-1185">Reference proteome</keyword>
<keyword evidence="1" id="KW-1133">Transmembrane helix</keyword>
<dbReference type="EMBL" id="CP134494">
    <property type="protein sequence ID" value="WNF22331.1"/>
    <property type="molecule type" value="Genomic_DNA"/>
</dbReference>
<dbReference type="Proteomes" id="UP001303324">
    <property type="component" value="Chromosome"/>
</dbReference>
<gene>
    <name evidence="2" type="ORF">RH061_19565</name>
</gene>
<organism evidence="2 3">
    <name type="scientific">Mesobacillus jeotgali</name>
    <dbReference type="NCBI Taxonomy" id="129985"/>
    <lineage>
        <taxon>Bacteria</taxon>
        <taxon>Bacillati</taxon>
        <taxon>Bacillota</taxon>
        <taxon>Bacilli</taxon>
        <taxon>Bacillales</taxon>
        <taxon>Bacillaceae</taxon>
        <taxon>Mesobacillus</taxon>
    </lineage>
</organism>
<evidence type="ECO:0000256" key="1">
    <source>
        <dbReference type="SAM" id="Phobius"/>
    </source>
</evidence>
<dbReference type="RefSeq" id="WP_311072481.1">
    <property type="nucleotide sequence ID" value="NZ_CP134494.1"/>
</dbReference>
<name>A0ABY9VEJ5_9BACI</name>
<evidence type="ECO:0000313" key="2">
    <source>
        <dbReference type="EMBL" id="WNF22331.1"/>
    </source>
</evidence>
<evidence type="ECO:0000313" key="3">
    <source>
        <dbReference type="Proteomes" id="UP001303324"/>
    </source>
</evidence>
<accession>A0ABY9VEJ5</accession>
<proteinExistence type="predicted"/>
<feature type="transmembrane region" description="Helical" evidence="1">
    <location>
        <begin position="30"/>
        <end position="50"/>
    </location>
</feature>
<keyword evidence="1" id="KW-0812">Transmembrane</keyword>
<sequence>MIVLIWGAVFLVSVYSFAFAVTIWKQKNKAGAIVVSLLSVAVLILPYFTYIK</sequence>
<reference evidence="2 3" key="1">
    <citation type="submission" date="2023-09" db="EMBL/GenBank/DDBJ databases">
        <title>Microbial mechanism of fulvic acid promoting antimony reduction mineralization in rice fields.</title>
        <authorList>
            <person name="Chen G."/>
            <person name="Lan J."/>
        </authorList>
    </citation>
    <scope>NUCLEOTIDE SEQUENCE [LARGE SCALE GENOMIC DNA]</scope>
    <source>
        <strain evidence="2 3">PS1</strain>
    </source>
</reference>